<dbReference type="Pfam" id="PF04055">
    <property type="entry name" value="Radical_SAM"/>
    <property type="match status" value="1"/>
</dbReference>
<dbReference type="PROSITE" id="PS51918">
    <property type="entry name" value="RADICAL_SAM"/>
    <property type="match status" value="1"/>
</dbReference>
<dbReference type="SMART" id="SM00729">
    <property type="entry name" value="Elp3"/>
    <property type="match status" value="1"/>
</dbReference>
<keyword evidence="7" id="KW-0411">Iron-sulfur</keyword>
<proteinExistence type="predicted"/>
<dbReference type="InterPro" id="IPR051198">
    <property type="entry name" value="BchE-like"/>
</dbReference>
<evidence type="ECO:0000259" key="9">
    <source>
        <dbReference type="PROSITE" id="PS51918"/>
    </source>
</evidence>
<dbReference type="GO" id="GO:0003824">
    <property type="term" value="F:catalytic activity"/>
    <property type="evidence" value="ECO:0007669"/>
    <property type="project" value="InterPro"/>
</dbReference>
<dbReference type="SUPFAM" id="SSF102114">
    <property type="entry name" value="Radical SAM enzymes"/>
    <property type="match status" value="1"/>
</dbReference>
<evidence type="ECO:0000313" key="11">
    <source>
        <dbReference type="Proteomes" id="UP000178646"/>
    </source>
</evidence>
<dbReference type="InterPro" id="IPR036724">
    <property type="entry name" value="Cobalamin-bd_sf"/>
</dbReference>
<dbReference type="SUPFAM" id="SSF52242">
    <property type="entry name" value="Cobalamin (vitamin B12)-binding domain"/>
    <property type="match status" value="1"/>
</dbReference>
<gene>
    <name evidence="10" type="ORF">A2W59_02090</name>
</gene>
<accession>A0A1G2PKD9</accession>
<feature type="domain" description="Radical SAM core" evidence="9">
    <location>
        <begin position="196"/>
        <end position="411"/>
    </location>
</feature>
<dbReference type="PROSITE" id="PS51257">
    <property type="entry name" value="PROKAR_LIPOPROTEIN"/>
    <property type="match status" value="1"/>
</dbReference>
<dbReference type="InterPro" id="IPR006638">
    <property type="entry name" value="Elp3/MiaA/NifB-like_rSAM"/>
</dbReference>
<dbReference type="InterPro" id="IPR007197">
    <property type="entry name" value="rSAM"/>
</dbReference>
<keyword evidence="6" id="KW-0408">Iron</keyword>
<dbReference type="Gene3D" id="3.80.30.20">
    <property type="entry name" value="tm_1862 like domain"/>
    <property type="match status" value="1"/>
</dbReference>
<dbReference type="Gene3D" id="3.40.50.280">
    <property type="entry name" value="Cobalamin-binding domain"/>
    <property type="match status" value="1"/>
</dbReference>
<keyword evidence="2" id="KW-0489">Methyltransferase</keyword>
<protein>
    <submittedName>
        <fullName evidence="10">Uncharacterized protein</fullName>
    </submittedName>
</protein>
<keyword evidence="5" id="KW-0479">Metal-binding</keyword>
<dbReference type="SFLD" id="SFLDG01082">
    <property type="entry name" value="B12-binding_domain_containing"/>
    <property type="match status" value="1"/>
</dbReference>
<dbReference type="Pfam" id="PF02310">
    <property type="entry name" value="B12-binding"/>
    <property type="match status" value="1"/>
</dbReference>
<evidence type="ECO:0000256" key="2">
    <source>
        <dbReference type="ARBA" id="ARBA00022603"/>
    </source>
</evidence>
<dbReference type="GO" id="GO:0051539">
    <property type="term" value="F:4 iron, 4 sulfur cluster binding"/>
    <property type="evidence" value="ECO:0007669"/>
    <property type="project" value="UniProtKB-KW"/>
</dbReference>
<keyword evidence="3" id="KW-0808">Transferase</keyword>
<dbReference type="Proteomes" id="UP000178646">
    <property type="component" value="Unassembled WGS sequence"/>
</dbReference>
<comment type="cofactor">
    <cofactor evidence="1">
        <name>[4Fe-4S] cluster</name>
        <dbReference type="ChEBI" id="CHEBI:49883"/>
    </cofactor>
</comment>
<comment type="caution">
    <text evidence="10">The sequence shown here is derived from an EMBL/GenBank/DDBJ whole genome shotgun (WGS) entry which is preliminary data.</text>
</comment>
<dbReference type="SFLD" id="SFLDG01123">
    <property type="entry name" value="methyltransferase_(Class_B)"/>
    <property type="match status" value="1"/>
</dbReference>
<evidence type="ECO:0000313" key="10">
    <source>
        <dbReference type="EMBL" id="OHA48794.1"/>
    </source>
</evidence>
<sequence>MKILLINPPSFNTITSCLPKTLDEGRGFTPPLGIMYIAAQIEKETSHQVEILDAQVDELTYEQLKTEIEKRKPDVVGITTMTFTLIDVIKTAKIVKETNHDTKIILGGPHVIIYPTETINIKEVDFVILGEAETVIKPLLDNINNLDELEKVKGLVFKKNGKIINTGRSDLIKNLDDLPFPARHLTPYKKYYWALSPYRPITTMFTSRGCPYQCLFCDRPQLGKNFRPASAKRVVDEMEECQKMGIQEIFIYDDTFGVDRKRVLDICADIIKRGIKIAWNIRTRVNTVDEEVLTALKKAGCQRIHYGVEAGTQKILNVLKKGITLEMVEKAFKLTRKAGIQTAGYFMIGSPTEAEKDVMETIKFMKKLKADYMHITVTTPYPATGLYEMALREKVLEKDYWLEFAKNPTPAFVPHIWDKEMPREKLFYLLKKAYRSFYLRPSFILNKIIHLKSKDELIRKAKAALNLFKI</sequence>
<name>A0A1G2PKD9_9BACT</name>
<keyword evidence="4" id="KW-0949">S-adenosyl-L-methionine</keyword>
<dbReference type="GO" id="GO:0031419">
    <property type="term" value="F:cobalamin binding"/>
    <property type="evidence" value="ECO:0007669"/>
    <property type="project" value="InterPro"/>
</dbReference>
<dbReference type="SFLD" id="SFLDS00029">
    <property type="entry name" value="Radical_SAM"/>
    <property type="match status" value="1"/>
</dbReference>
<dbReference type="InterPro" id="IPR034466">
    <property type="entry name" value="Methyltransferase_Class_B"/>
</dbReference>
<dbReference type="GO" id="GO:0046872">
    <property type="term" value="F:metal ion binding"/>
    <property type="evidence" value="ECO:0007669"/>
    <property type="project" value="UniProtKB-KW"/>
</dbReference>
<dbReference type="PANTHER" id="PTHR43409">
    <property type="entry name" value="ANAEROBIC MAGNESIUM-PROTOPORPHYRIN IX MONOMETHYL ESTER CYCLASE-RELATED"/>
    <property type="match status" value="1"/>
</dbReference>
<dbReference type="InterPro" id="IPR023404">
    <property type="entry name" value="rSAM_horseshoe"/>
</dbReference>
<dbReference type="AlphaFoldDB" id="A0A1G2PKD9"/>
<feature type="domain" description="B12-binding" evidence="8">
    <location>
        <begin position="13"/>
        <end position="150"/>
    </location>
</feature>
<dbReference type="InterPro" id="IPR058240">
    <property type="entry name" value="rSAM_sf"/>
</dbReference>
<evidence type="ECO:0000256" key="6">
    <source>
        <dbReference type="ARBA" id="ARBA00023004"/>
    </source>
</evidence>
<evidence type="ECO:0000256" key="4">
    <source>
        <dbReference type="ARBA" id="ARBA00022691"/>
    </source>
</evidence>
<organism evidence="10 11">
    <name type="scientific">Candidatus Terrybacteria bacterium RIFCSPHIGHO2_02_41_19</name>
    <dbReference type="NCBI Taxonomy" id="1802364"/>
    <lineage>
        <taxon>Bacteria</taxon>
        <taxon>Candidatus Terryibacteriota</taxon>
    </lineage>
</organism>
<dbReference type="CDD" id="cd02068">
    <property type="entry name" value="radical_SAM_B12_BD"/>
    <property type="match status" value="1"/>
</dbReference>
<dbReference type="PANTHER" id="PTHR43409:SF7">
    <property type="entry name" value="BLL1977 PROTEIN"/>
    <property type="match status" value="1"/>
</dbReference>
<evidence type="ECO:0000256" key="1">
    <source>
        <dbReference type="ARBA" id="ARBA00001966"/>
    </source>
</evidence>
<evidence type="ECO:0000256" key="7">
    <source>
        <dbReference type="ARBA" id="ARBA00023014"/>
    </source>
</evidence>
<reference evidence="10 11" key="1">
    <citation type="journal article" date="2016" name="Nat. Commun.">
        <title>Thousands of microbial genomes shed light on interconnected biogeochemical processes in an aquifer system.</title>
        <authorList>
            <person name="Anantharaman K."/>
            <person name="Brown C.T."/>
            <person name="Hug L.A."/>
            <person name="Sharon I."/>
            <person name="Castelle C.J."/>
            <person name="Probst A.J."/>
            <person name="Thomas B.C."/>
            <person name="Singh A."/>
            <person name="Wilkins M.J."/>
            <person name="Karaoz U."/>
            <person name="Brodie E.L."/>
            <person name="Williams K.H."/>
            <person name="Hubbard S.S."/>
            <person name="Banfield J.F."/>
        </authorList>
    </citation>
    <scope>NUCLEOTIDE SEQUENCE [LARGE SCALE GENOMIC DNA]</scope>
</reference>
<dbReference type="InterPro" id="IPR006158">
    <property type="entry name" value="Cobalamin-bd"/>
</dbReference>
<dbReference type="PROSITE" id="PS51332">
    <property type="entry name" value="B12_BINDING"/>
    <property type="match status" value="1"/>
</dbReference>
<evidence type="ECO:0000256" key="3">
    <source>
        <dbReference type="ARBA" id="ARBA00022679"/>
    </source>
</evidence>
<dbReference type="CDD" id="cd01335">
    <property type="entry name" value="Radical_SAM"/>
    <property type="match status" value="1"/>
</dbReference>
<evidence type="ECO:0000256" key="5">
    <source>
        <dbReference type="ARBA" id="ARBA00022723"/>
    </source>
</evidence>
<dbReference type="EMBL" id="MHSU01000040">
    <property type="protein sequence ID" value="OHA48794.1"/>
    <property type="molecule type" value="Genomic_DNA"/>
</dbReference>
<evidence type="ECO:0000259" key="8">
    <source>
        <dbReference type="PROSITE" id="PS51332"/>
    </source>
</evidence>